<gene>
    <name evidence="2" type="ORF">I6U48_01660</name>
</gene>
<comment type="caution">
    <text evidence="2">The sequence shown here is derived from an EMBL/GenBank/DDBJ whole genome shotgun (WGS) entry which is preliminary data.</text>
</comment>
<dbReference type="RefSeq" id="WP_218318655.1">
    <property type="nucleotide sequence ID" value="NZ_JAEEGC010000007.1"/>
</dbReference>
<dbReference type="NCBIfam" id="TIGR01764">
    <property type="entry name" value="excise"/>
    <property type="match status" value="1"/>
</dbReference>
<evidence type="ECO:0000313" key="3">
    <source>
        <dbReference type="Proteomes" id="UP000694308"/>
    </source>
</evidence>
<dbReference type="AlphaFoldDB" id="A0A949TWE7"/>
<evidence type="ECO:0000259" key="1">
    <source>
        <dbReference type="Pfam" id="PF12728"/>
    </source>
</evidence>
<reference evidence="2" key="1">
    <citation type="submission" date="2020-12" db="EMBL/GenBank/DDBJ databases">
        <title>Clostridium thailandense sp. nov., a novel acetogenic bacterium isolated from peat land soil in Thailand.</title>
        <authorList>
            <person name="Chaikitkaew S."/>
            <person name="Birkeland N.K."/>
        </authorList>
    </citation>
    <scope>NUCLEOTIDE SEQUENCE</scope>
    <source>
        <strain evidence="2">PL3</strain>
    </source>
</reference>
<accession>A0A949TWE7</accession>
<keyword evidence="3" id="KW-1185">Reference proteome</keyword>
<proteinExistence type="predicted"/>
<feature type="domain" description="Helix-turn-helix" evidence="1">
    <location>
        <begin position="5"/>
        <end position="52"/>
    </location>
</feature>
<name>A0A949TWE7_9CLOT</name>
<dbReference type="Pfam" id="PF12728">
    <property type="entry name" value="HTH_17"/>
    <property type="match status" value="1"/>
</dbReference>
<dbReference type="InterPro" id="IPR010093">
    <property type="entry name" value="SinI_DNA-bd"/>
</dbReference>
<dbReference type="Proteomes" id="UP000694308">
    <property type="component" value="Unassembled WGS sequence"/>
</dbReference>
<evidence type="ECO:0000313" key="2">
    <source>
        <dbReference type="EMBL" id="MBV7271619.1"/>
    </source>
</evidence>
<dbReference type="GO" id="GO:0003677">
    <property type="term" value="F:DNA binding"/>
    <property type="evidence" value="ECO:0007669"/>
    <property type="project" value="InterPro"/>
</dbReference>
<sequence>MEAYLYTVEEVAAILKVNKNAVYDLIRNGLLTALKLGRLKVTKPTLLSFLREYNGKDLSDLEHIKELTFQNETSTY</sequence>
<organism evidence="2 3">
    <name type="scientific">Clostridium thailandense</name>
    <dbReference type="NCBI Taxonomy" id="2794346"/>
    <lineage>
        <taxon>Bacteria</taxon>
        <taxon>Bacillati</taxon>
        <taxon>Bacillota</taxon>
        <taxon>Clostridia</taxon>
        <taxon>Eubacteriales</taxon>
        <taxon>Clostridiaceae</taxon>
        <taxon>Clostridium</taxon>
    </lineage>
</organism>
<protein>
    <submittedName>
        <fullName evidence="2">Helix-turn-helix domain-containing protein</fullName>
    </submittedName>
</protein>
<dbReference type="EMBL" id="JAEEGC010000007">
    <property type="protein sequence ID" value="MBV7271619.1"/>
    <property type="molecule type" value="Genomic_DNA"/>
</dbReference>
<dbReference type="InterPro" id="IPR041657">
    <property type="entry name" value="HTH_17"/>
</dbReference>